<evidence type="ECO:0000256" key="2">
    <source>
        <dbReference type="ARBA" id="ARBA00022490"/>
    </source>
</evidence>
<dbReference type="GeneID" id="27684544"/>
<dbReference type="FunFam" id="2.130.10.10:FF:000074">
    <property type="entry name" value="Angio-associated migratory cell protein-like protein"/>
    <property type="match status" value="1"/>
</dbReference>
<sequence length="393" mass="42496">MANLAPATQEGSTEEDLEYLNEEDVGEVIDDEAGEPMSEDEDENEEGEENQLLLVDDSIQGFFDHRQPVYAVAIHPTQEAIVMTGGGDDKSYLWRADTGEKLFELAQHEDSIIAVGFSADGQFAASGGMDGKVNVFTVATGELVVTLDGPTEITWLNWHPRGNVLLAGTEDGTMWMWQVPSGNCMNVFSGHVDSVSCGQFAPDGKTIVSGSSDGSIIVWDPKTANANLRITGEDARFHNAPITAVAIHHDNQLVLTGAQDGTARLVHIGNGRILASFDNHSDSIEAVGFCRSMPLAATASVDGTISIWDVTGLRLRQSVRHEDAVTQLRWHSSEPIFASASADRTVKVWDARTGECLKTFRGHQETILDFAMTRDGRTIITGSDDGTSLVFSI</sequence>
<evidence type="ECO:0000256" key="4">
    <source>
        <dbReference type="ARBA" id="ARBA00022737"/>
    </source>
</evidence>
<proteinExistence type="predicted"/>
<reference evidence="7 8" key="1">
    <citation type="submission" date="2009-08" db="EMBL/GenBank/DDBJ databases">
        <title>The Genome Sequence of Spizellomyces punctatus strain DAOM BR117.</title>
        <authorList>
            <consortium name="The Broad Institute Genome Sequencing Platform"/>
            <person name="Russ C."/>
            <person name="Cuomo C."/>
            <person name="Shea T."/>
            <person name="Young S.K."/>
            <person name="Zeng Q."/>
            <person name="Koehrsen M."/>
            <person name="Haas B."/>
            <person name="Borodovsky M."/>
            <person name="Guigo R."/>
            <person name="Alvarado L."/>
            <person name="Berlin A."/>
            <person name="Bochicchio J."/>
            <person name="Borenstein D."/>
            <person name="Chapman S."/>
            <person name="Chen Z."/>
            <person name="Engels R."/>
            <person name="Freedman E."/>
            <person name="Gellesch M."/>
            <person name="Goldberg J."/>
            <person name="Griggs A."/>
            <person name="Gujja S."/>
            <person name="Heiman D."/>
            <person name="Hepburn T."/>
            <person name="Howarth C."/>
            <person name="Jen D."/>
            <person name="Larson L."/>
            <person name="Lewis B."/>
            <person name="Mehta T."/>
            <person name="Park D."/>
            <person name="Pearson M."/>
            <person name="Roberts A."/>
            <person name="Saif S."/>
            <person name="Shenoy N."/>
            <person name="Sisk P."/>
            <person name="Stolte C."/>
            <person name="Sykes S."/>
            <person name="Thomson T."/>
            <person name="Walk T."/>
            <person name="White J."/>
            <person name="Yandava C."/>
            <person name="Burger G."/>
            <person name="Gray M.W."/>
            <person name="Holland P.W.H."/>
            <person name="King N."/>
            <person name="Lang F.B.F."/>
            <person name="Roger A.J."/>
            <person name="Ruiz-Trillo I."/>
            <person name="Lander E."/>
            <person name="Nusbaum C."/>
        </authorList>
    </citation>
    <scope>NUCLEOTIDE SEQUENCE [LARGE SCALE GENOMIC DNA]</scope>
    <source>
        <strain evidence="7 8">DAOM BR117</strain>
    </source>
</reference>
<evidence type="ECO:0000313" key="8">
    <source>
        <dbReference type="Proteomes" id="UP000053201"/>
    </source>
</evidence>
<dbReference type="PROSITE" id="PS50294">
    <property type="entry name" value="WD_REPEATS_REGION"/>
    <property type="match status" value="5"/>
</dbReference>
<feature type="repeat" description="WD" evidence="5">
    <location>
        <begin position="318"/>
        <end position="359"/>
    </location>
</feature>
<organism evidence="7 8">
    <name type="scientific">Spizellomyces punctatus (strain DAOM BR117)</name>
    <dbReference type="NCBI Taxonomy" id="645134"/>
    <lineage>
        <taxon>Eukaryota</taxon>
        <taxon>Fungi</taxon>
        <taxon>Fungi incertae sedis</taxon>
        <taxon>Chytridiomycota</taxon>
        <taxon>Chytridiomycota incertae sedis</taxon>
        <taxon>Chytridiomycetes</taxon>
        <taxon>Spizellomycetales</taxon>
        <taxon>Spizellomycetaceae</taxon>
        <taxon>Spizellomyces</taxon>
    </lineage>
</organism>
<dbReference type="CDD" id="cd00200">
    <property type="entry name" value="WD40"/>
    <property type="match status" value="1"/>
</dbReference>
<protein>
    <submittedName>
        <fullName evidence="7">Uncharacterized protein</fullName>
    </submittedName>
</protein>
<dbReference type="InterPro" id="IPR019775">
    <property type="entry name" value="WD40_repeat_CS"/>
</dbReference>
<dbReference type="AlphaFoldDB" id="A0A0L0HVR2"/>
<evidence type="ECO:0000256" key="6">
    <source>
        <dbReference type="SAM" id="MobiDB-lite"/>
    </source>
</evidence>
<dbReference type="Proteomes" id="UP000053201">
    <property type="component" value="Unassembled WGS sequence"/>
</dbReference>
<dbReference type="Pfam" id="PF00400">
    <property type="entry name" value="WD40"/>
    <property type="match status" value="8"/>
</dbReference>
<dbReference type="EMBL" id="KQ257450">
    <property type="protein sequence ID" value="KND05172.1"/>
    <property type="molecule type" value="Genomic_DNA"/>
</dbReference>
<dbReference type="InterPro" id="IPR020472">
    <property type="entry name" value="WD40_PAC1"/>
</dbReference>
<evidence type="ECO:0000313" key="7">
    <source>
        <dbReference type="EMBL" id="KND05172.1"/>
    </source>
</evidence>
<dbReference type="SUPFAM" id="SSF50978">
    <property type="entry name" value="WD40 repeat-like"/>
    <property type="match status" value="1"/>
</dbReference>
<dbReference type="InterPro" id="IPR051179">
    <property type="entry name" value="WD_repeat_multifunction"/>
</dbReference>
<feature type="repeat" description="WD" evidence="5">
    <location>
        <begin position="360"/>
        <end position="393"/>
    </location>
</feature>
<name>A0A0L0HVR2_SPIPD</name>
<dbReference type="Gene3D" id="2.130.10.10">
    <property type="entry name" value="YVTN repeat-like/Quinoprotein amine dehydrogenase"/>
    <property type="match status" value="1"/>
</dbReference>
<comment type="subcellular location">
    <subcellularLocation>
        <location evidence="1">Cytoplasm</location>
    </subcellularLocation>
</comment>
<evidence type="ECO:0000256" key="1">
    <source>
        <dbReference type="ARBA" id="ARBA00004496"/>
    </source>
</evidence>
<feature type="repeat" description="WD" evidence="5">
    <location>
        <begin position="235"/>
        <end position="276"/>
    </location>
</feature>
<evidence type="ECO:0000256" key="3">
    <source>
        <dbReference type="ARBA" id="ARBA00022574"/>
    </source>
</evidence>
<dbReference type="GO" id="GO:0005737">
    <property type="term" value="C:cytoplasm"/>
    <property type="evidence" value="ECO:0007669"/>
    <property type="project" value="UniProtKB-SubCell"/>
</dbReference>
<dbReference type="PANTHER" id="PTHR19857:SF8">
    <property type="entry name" value="ANGIO-ASSOCIATED MIGRATORY CELL PROTEIN"/>
    <property type="match status" value="1"/>
</dbReference>
<dbReference type="RefSeq" id="XP_016613211.1">
    <property type="nucleotide sequence ID" value="XM_016749169.1"/>
</dbReference>
<dbReference type="InterPro" id="IPR001680">
    <property type="entry name" value="WD40_rpt"/>
</dbReference>
<feature type="repeat" description="WD" evidence="5">
    <location>
        <begin position="62"/>
        <end position="104"/>
    </location>
</feature>
<dbReference type="InterPro" id="IPR036322">
    <property type="entry name" value="WD40_repeat_dom_sf"/>
</dbReference>
<keyword evidence="8" id="KW-1185">Reference proteome</keyword>
<keyword evidence="4" id="KW-0677">Repeat</keyword>
<keyword evidence="2" id="KW-0963">Cytoplasm</keyword>
<dbReference type="PANTHER" id="PTHR19857">
    <property type="entry name" value="MITOCHONDRIAL DIVISION PROTEIN 1-RELATED"/>
    <property type="match status" value="1"/>
</dbReference>
<dbReference type="PROSITE" id="PS50082">
    <property type="entry name" value="WD_REPEATS_2"/>
    <property type="match status" value="8"/>
</dbReference>
<dbReference type="FunCoup" id="A0A0L0HVR2">
    <property type="interactions" value="459"/>
</dbReference>
<evidence type="ECO:0000256" key="5">
    <source>
        <dbReference type="PROSITE-ProRule" id="PRU00221"/>
    </source>
</evidence>
<feature type="region of interest" description="Disordered" evidence="6">
    <location>
        <begin position="1"/>
        <end position="49"/>
    </location>
</feature>
<feature type="repeat" description="WD" evidence="5">
    <location>
        <begin position="156"/>
        <end position="187"/>
    </location>
</feature>
<keyword evidence="3 5" id="KW-0853">WD repeat</keyword>
<feature type="repeat" description="WD" evidence="5">
    <location>
        <begin position="188"/>
        <end position="229"/>
    </location>
</feature>
<dbReference type="InterPro" id="IPR015943">
    <property type="entry name" value="WD40/YVTN_repeat-like_dom_sf"/>
</dbReference>
<dbReference type="OrthoDB" id="10261640at2759"/>
<accession>A0A0L0HVR2</accession>
<dbReference type="InParanoid" id="A0A0L0HVR2"/>
<gene>
    <name evidence="7" type="ORF">SPPG_00839</name>
</gene>
<feature type="repeat" description="WD" evidence="5">
    <location>
        <begin position="277"/>
        <end position="318"/>
    </location>
</feature>
<dbReference type="PROSITE" id="PS00678">
    <property type="entry name" value="WD_REPEATS_1"/>
    <property type="match status" value="1"/>
</dbReference>
<dbReference type="SMART" id="SM00320">
    <property type="entry name" value="WD40"/>
    <property type="match status" value="8"/>
</dbReference>
<dbReference type="eggNOG" id="KOG0296">
    <property type="taxonomic scope" value="Eukaryota"/>
</dbReference>
<dbReference type="VEuPathDB" id="FungiDB:SPPG_00839"/>
<feature type="repeat" description="WD" evidence="5">
    <location>
        <begin position="105"/>
        <end position="146"/>
    </location>
</feature>
<dbReference type="PRINTS" id="PR00320">
    <property type="entry name" value="GPROTEINBRPT"/>
</dbReference>
<feature type="compositionally biased region" description="Acidic residues" evidence="6">
    <location>
        <begin position="12"/>
        <end position="49"/>
    </location>
</feature>
<dbReference type="STRING" id="645134.A0A0L0HVR2"/>
<dbReference type="OMA" id="GPDEVMW"/>